<dbReference type="EMBL" id="QJNS01000019">
    <property type="protein sequence ID" value="RYO93246.1"/>
    <property type="molecule type" value="Genomic_DNA"/>
</dbReference>
<gene>
    <name evidence="1" type="ORF">DL762_001195</name>
</gene>
<keyword evidence="2" id="KW-1185">Reference proteome</keyword>
<reference evidence="1 2" key="1">
    <citation type="submission" date="2018-06" db="EMBL/GenBank/DDBJ databases">
        <title>Complete Genomes of Monosporascus.</title>
        <authorList>
            <person name="Robinson A.J."/>
            <person name="Natvig D.O."/>
        </authorList>
    </citation>
    <scope>NUCLEOTIDE SEQUENCE [LARGE SCALE GENOMIC DNA]</scope>
    <source>
        <strain evidence="1 2">CBS 609.92</strain>
    </source>
</reference>
<evidence type="ECO:0000313" key="2">
    <source>
        <dbReference type="Proteomes" id="UP000294003"/>
    </source>
</evidence>
<sequence>MLCSTRPAPLRHLETYGFADDAVSDAVLWAEERRALDPDDNRSWLGWPDSVIFMGPTAPFAYLPTLPDECQSFAWNELKPEYLVPAGVRGRRRRRT</sequence>
<name>A0ABY0HLG5_9PEZI</name>
<evidence type="ECO:0008006" key="3">
    <source>
        <dbReference type="Google" id="ProtNLM"/>
    </source>
</evidence>
<evidence type="ECO:0000313" key="1">
    <source>
        <dbReference type="EMBL" id="RYO93246.1"/>
    </source>
</evidence>
<protein>
    <recommendedName>
        <fullName evidence="3">Alpha/beta hydrolase fold-3 domain-containing protein</fullName>
    </recommendedName>
</protein>
<comment type="caution">
    <text evidence="1">The sequence shown here is derived from an EMBL/GenBank/DDBJ whole genome shotgun (WGS) entry which is preliminary data.</text>
</comment>
<organism evidence="1 2">
    <name type="scientific">Monosporascus cannonballus</name>
    <dbReference type="NCBI Taxonomy" id="155416"/>
    <lineage>
        <taxon>Eukaryota</taxon>
        <taxon>Fungi</taxon>
        <taxon>Dikarya</taxon>
        <taxon>Ascomycota</taxon>
        <taxon>Pezizomycotina</taxon>
        <taxon>Sordariomycetes</taxon>
        <taxon>Xylariomycetidae</taxon>
        <taxon>Xylariales</taxon>
        <taxon>Xylariales incertae sedis</taxon>
        <taxon>Monosporascus</taxon>
    </lineage>
</organism>
<accession>A0ABY0HLG5</accession>
<proteinExistence type="predicted"/>
<dbReference type="Proteomes" id="UP000294003">
    <property type="component" value="Unassembled WGS sequence"/>
</dbReference>